<keyword evidence="1" id="KW-0479">Metal-binding</keyword>
<dbReference type="RefSeq" id="WP_150796693.1">
    <property type="nucleotide sequence ID" value="NZ_CABVHU010000001.1"/>
</dbReference>
<feature type="domain" description="VOC" evidence="2">
    <location>
        <begin position="6"/>
        <end position="146"/>
    </location>
</feature>
<dbReference type="GO" id="GO:0046872">
    <property type="term" value="F:metal ion binding"/>
    <property type="evidence" value="ECO:0007669"/>
    <property type="project" value="UniProtKB-KW"/>
</dbReference>
<evidence type="ECO:0000259" key="2">
    <source>
        <dbReference type="PROSITE" id="PS51819"/>
    </source>
</evidence>
<accession>A0A5E7VI35</accession>
<dbReference type="InterPro" id="IPR019587">
    <property type="entry name" value="Polyketide_cyclase/dehydratase"/>
</dbReference>
<feature type="domain" description="VOC" evidence="2">
    <location>
        <begin position="162"/>
        <end position="302"/>
    </location>
</feature>
<sequence>MRFVPPLNQIALSVVDLRLTERWFREGLGLLPAGGSRWMMRGPLPSRVQGLPKAASTCWWLVGSNPWAQLELFQFEQPMARPMPTDFRPCDIGYTRIGLWVGDFDETLIRLARLGSQPLSIVQGQPGQRRACVRNPDGVYVEIMEADPLVGQVKPGRDCPAAIRSVTMSVPDLQSTCDFLSNGMGLAETETSLHSPQHEALWGLTGANRKSLLFLAGDVLLEVVQYLDPLGKSWPEGYRLSDQGILNIAFGAHNKQDLMTVYRRACAAGAQPNCRPVHIPILNAGVVYLNDSQGFSYEVLWLKPGKADRDWGFEPLPLDRRPAPDTHCIEQCVRIEASVKKVWAHISDHEGMAQWSGFKPITVRRAGIDERNGYGSERLMNGPGGNVVEQVIGWQPPHHLRYRVTQGSPFVCHQGEILLRELGQATELIWRIRFRPKLPGTGHLLRALLQRMLGTMLVKRLKPYIERC</sequence>
<organism evidence="3 4">
    <name type="scientific">Pseudomonas fluorescens</name>
    <dbReference type="NCBI Taxonomy" id="294"/>
    <lineage>
        <taxon>Bacteria</taxon>
        <taxon>Pseudomonadati</taxon>
        <taxon>Pseudomonadota</taxon>
        <taxon>Gammaproteobacteria</taxon>
        <taxon>Pseudomonadales</taxon>
        <taxon>Pseudomonadaceae</taxon>
        <taxon>Pseudomonas</taxon>
    </lineage>
</organism>
<dbReference type="CDD" id="cd07821">
    <property type="entry name" value="PYR_PYL_RCAR_like"/>
    <property type="match status" value="1"/>
</dbReference>
<dbReference type="PANTHER" id="PTHR43048:SF3">
    <property type="entry name" value="METHYLMALONYL-COA EPIMERASE, MITOCHONDRIAL"/>
    <property type="match status" value="1"/>
</dbReference>
<dbReference type="GO" id="GO:0046491">
    <property type="term" value="P:L-methylmalonyl-CoA metabolic process"/>
    <property type="evidence" value="ECO:0007669"/>
    <property type="project" value="TreeGrafter"/>
</dbReference>
<dbReference type="SUPFAM" id="SSF55961">
    <property type="entry name" value="Bet v1-like"/>
    <property type="match status" value="1"/>
</dbReference>
<dbReference type="GO" id="GO:0004493">
    <property type="term" value="F:methylmalonyl-CoA epimerase activity"/>
    <property type="evidence" value="ECO:0007669"/>
    <property type="project" value="TreeGrafter"/>
</dbReference>
<dbReference type="PANTHER" id="PTHR43048">
    <property type="entry name" value="METHYLMALONYL-COA EPIMERASE"/>
    <property type="match status" value="1"/>
</dbReference>
<dbReference type="InterPro" id="IPR023393">
    <property type="entry name" value="START-like_dom_sf"/>
</dbReference>
<dbReference type="EMBL" id="CABVHU010000001">
    <property type="protein sequence ID" value="VVN76842.1"/>
    <property type="molecule type" value="Genomic_DNA"/>
</dbReference>
<dbReference type="InterPro" id="IPR037523">
    <property type="entry name" value="VOC_core"/>
</dbReference>
<dbReference type="Pfam" id="PF10604">
    <property type="entry name" value="Polyketide_cyc2"/>
    <property type="match status" value="1"/>
</dbReference>
<dbReference type="InterPro" id="IPR051785">
    <property type="entry name" value="MMCE/EMCE_epimerase"/>
</dbReference>
<proteinExistence type="predicted"/>
<name>A0A5E7VI35_PSEFL</name>
<dbReference type="Gene3D" id="3.30.530.20">
    <property type="match status" value="1"/>
</dbReference>
<dbReference type="SUPFAM" id="SSF54593">
    <property type="entry name" value="Glyoxalase/Bleomycin resistance protein/Dihydroxybiphenyl dioxygenase"/>
    <property type="match status" value="2"/>
</dbReference>
<evidence type="ECO:0000256" key="1">
    <source>
        <dbReference type="ARBA" id="ARBA00022723"/>
    </source>
</evidence>
<dbReference type="OrthoDB" id="191189at2"/>
<gene>
    <name evidence="3" type="ORF">PS833_00792</name>
</gene>
<protein>
    <recommendedName>
        <fullName evidence="2">VOC domain-containing protein</fullName>
    </recommendedName>
</protein>
<evidence type="ECO:0000313" key="3">
    <source>
        <dbReference type="EMBL" id="VVN76842.1"/>
    </source>
</evidence>
<dbReference type="Gene3D" id="3.10.180.10">
    <property type="entry name" value="2,3-Dihydroxybiphenyl 1,2-Dioxygenase, domain 1"/>
    <property type="match status" value="2"/>
</dbReference>
<dbReference type="PROSITE" id="PS51819">
    <property type="entry name" value="VOC"/>
    <property type="match status" value="2"/>
</dbReference>
<evidence type="ECO:0000313" key="4">
    <source>
        <dbReference type="Proteomes" id="UP000409037"/>
    </source>
</evidence>
<dbReference type="AlphaFoldDB" id="A0A5E7VI35"/>
<dbReference type="Proteomes" id="UP000409037">
    <property type="component" value="Unassembled WGS sequence"/>
</dbReference>
<dbReference type="InterPro" id="IPR029068">
    <property type="entry name" value="Glyas_Bleomycin-R_OHBP_Dase"/>
</dbReference>
<reference evidence="3 4" key="1">
    <citation type="submission" date="2019-09" db="EMBL/GenBank/DDBJ databases">
        <authorList>
            <person name="Chandra G."/>
            <person name="Truman W A."/>
        </authorList>
    </citation>
    <scope>NUCLEOTIDE SEQUENCE [LARGE SCALE GENOMIC DNA]</scope>
    <source>
        <strain evidence="3">PS833</strain>
    </source>
</reference>